<name>A0A849P5Q4_9BURK</name>
<evidence type="ECO:0000256" key="1">
    <source>
        <dbReference type="ARBA" id="ARBA00022737"/>
    </source>
</evidence>
<dbReference type="PANTHER" id="PTHR44186:SF1">
    <property type="entry name" value="BARDET-BIEDL SYNDROME 4 PROTEIN"/>
    <property type="match status" value="1"/>
</dbReference>
<evidence type="ECO:0000256" key="3">
    <source>
        <dbReference type="PROSITE-ProRule" id="PRU00339"/>
    </source>
</evidence>
<feature type="signal peptide" evidence="4">
    <location>
        <begin position="1"/>
        <end position="22"/>
    </location>
</feature>
<gene>
    <name evidence="5" type="ORF">HKX39_07180</name>
</gene>
<dbReference type="InterPro" id="IPR011990">
    <property type="entry name" value="TPR-like_helical_dom_sf"/>
</dbReference>
<dbReference type="EMBL" id="JABGBN010000005">
    <property type="protein sequence ID" value="NOL51951.1"/>
    <property type="molecule type" value="Genomic_DNA"/>
</dbReference>
<sequence length="604" mass="69514">MKQLKFLLICAFAMVPMNLSLAQGINFSGLKHLRPFLEFKKPQDILPIDIKEGLDPEEIYSVLSIEAAMMDQNYAYAAREALNFIKYHQVDDKIAELAVNYYYTEQEYEQAFEAAKYWYQAQPDNVVAKVWYSTLLGHTGRETALIEILQKNLQDVPENDFSNKLLENVSILEDLKDKQKALHIFEEMVKPFSLQTADYHVLYSDFALRADQTEVAWNEAFKALDVDAESEDAAMRILELSQGPKRAQGLKFVKGFLDKYPQSRMLYLSYINELSKDEDFDGAIKAIKKMQSKSPEDFDLLYYQALIHYDAEQWATARKVLTQYIDIQVQRQKSLAKDNNSVDSLLTDARKLLIAIYKVEKKYRLALAELNKIMPDNASPEQMDPDLLMEKAQILAQMGTISAALTVLKNGGEHFPNYQGNFLWLGGNLLNELGRTDQAIIYYNDALKIQPKNVDIKYALAMLYEKRGEVWPAEMLLREVMKEEPELADAYNALGYIFADRDYNLTEAQSLLNEAVRLEPANPYILDSMGWLQFRLKNYALALEYLEKAFDMKEEAEIAAHLADVYMALGERDRARDMLQIGKRLNASDRVLVETIKRLNIIEK</sequence>
<organism evidence="5 6">
    <name type="scientific">Pelistega suis</name>
    <dbReference type="NCBI Taxonomy" id="1631957"/>
    <lineage>
        <taxon>Bacteria</taxon>
        <taxon>Pseudomonadati</taxon>
        <taxon>Pseudomonadota</taxon>
        <taxon>Betaproteobacteria</taxon>
        <taxon>Burkholderiales</taxon>
        <taxon>Alcaligenaceae</taxon>
        <taxon>Pelistega</taxon>
    </lineage>
</organism>
<keyword evidence="2 3" id="KW-0802">TPR repeat</keyword>
<dbReference type="PANTHER" id="PTHR44186">
    <property type="match status" value="1"/>
</dbReference>
<dbReference type="Proteomes" id="UP000537862">
    <property type="component" value="Unassembled WGS sequence"/>
</dbReference>
<comment type="caution">
    <text evidence="5">The sequence shown here is derived from an EMBL/GenBank/DDBJ whole genome shotgun (WGS) entry which is preliminary data.</text>
</comment>
<dbReference type="Gene3D" id="1.25.40.10">
    <property type="entry name" value="Tetratricopeptide repeat domain"/>
    <property type="match status" value="2"/>
</dbReference>
<accession>A0A849P5Q4</accession>
<dbReference type="PROSITE" id="PS50005">
    <property type="entry name" value="TPR"/>
    <property type="match status" value="1"/>
</dbReference>
<dbReference type="Pfam" id="PF13414">
    <property type="entry name" value="TPR_11"/>
    <property type="match status" value="1"/>
</dbReference>
<feature type="chain" id="PRO_5032742160" evidence="4">
    <location>
        <begin position="23"/>
        <end position="604"/>
    </location>
</feature>
<reference evidence="5 6" key="1">
    <citation type="submission" date="2020-05" db="EMBL/GenBank/DDBJ databases">
        <authorList>
            <person name="Niu N."/>
        </authorList>
    </citation>
    <scope>NUCLEOTIDE SEQUENCE [LARGE SCALE GENOMIC DNA]</scope>
    <source>
        <strain evidence="5 6">3340-03</strain>
    </source>
</reference>
<dbReference type="SMART" id="SM00028">
    <property type="entry name" value="TPR"/>
    <property type="match status" value="6"/>
</dbReference>
<protein>
    <submittedName>
        <fullName evidence="5">Tetratricopeptide repeat protein</fullName>
    </submittedName>
</protein>
<evidence type="ECO:0000313" key="5">
    <source>
        <dbReference type="EMBL" id="NOL51951.1"/>
    </source>
</evidence>
<dbReference type="Pfam" id="PF13432">
    <property type="entry name" value="TPR_16"/>
    <property type="match status" value="1"/>
</dbReference>
<evidence type="ECO:0000256" key="2">
    <source>
        <dbReference type="ARBA" id="ARBA00022803"/>
    </source>
</evidence>
<keyword evidence="4" id="KW-0732">Signal</keyword>
<proteinExistence type="predicted"/>
<dbReference type="SUPFAM" id="SSF48452">
    <property type="entry name" value="TPR-like"/>
    <property type="match status" value="3"/>
</dbReference>
<keyword evidence="1" id="KW-0677">Repeat</keyword>
<dbReference type="Pfam" id="PF13181">
    <property type="entry name" value="TPR_8"/>
    <property type="match status" value="1"/>
</dbReference>
<evidence type="ECO:0000313" key="6">
    <source>
        <dbReference type="Proteomes" id="UP000537862"/>
    </source>
</evidence>
<dbReference type="InterPro" id="IPR019734">
    <property type="entry name" value="TPR_rpt"/>
</dbReference>
<dbReference type="RefSeq" id="WP_171680651.1">
    <property type="nucleotide sequence ID" value="NZ_JABGBN010000005.1"/>
</dbReference>
<feature type="repeat" description="TPR" evidence="3">
    <location>
        <begin position="420"/>
        <end position="453"/>
    </location>
</feature>
<evidence type="ECO:0000256" key="4">
    <source>
        <dbReference type="SAM" id="SignalP"/>
    </source>
</evidence>
<dbReference type="AlphaFoldDB" id="A0A849P5Q4"/>
<keyword evidence="6" id="KW-1185">Reference proteome</keyword>